<keyword evidence="4" id="KW-0812">Transmembrane</keyword>
<dbReference type="Gene3D" id="1.20.5.320">
    <property type="entry name" value="6-Phosphogluconate Dehydrogenase, domain 3"/>
    <property type="match status" value="1"/>
</dbReference>
<feature type="region of interest" description="Disordered" evidence="3">
    <location>
        <begin position="1254"/>
        <end position="1309"/>
    </location>
</feature>
<dbReference type="PANTHER" id="PTHR24023:SF1082">
    <property type="entry name" value="COLLAGEN TRIPLE HELIX REPEAT"/>
    <property type="match status" value="1"/>
</dbReference>
<feature type="compositionally biased region" description="Polar residues" evidence="3">
    <location>
        <begin position="81"/>
        <end position="90"/>
    </location>
</feature>
<protein>
    <recommendedName>
        <fullName evidence="7">Collagen IV NC1 domain-containing protein</fullName>
    </recommendedName>
</protein>
<feature type="region of interest" description="Disordered" evidence="3">
    <location>
        <begin position="122"/>
        <end position="142"/>
    </location>
</feature>
<proteinExistence type="predicted"/>
<feature type="region of interest" description="Disordered" evidence="3">
    <location>
        <begin position="1206"/>
        <end position="1229"/>
    </location>
</feature>
<organism evidence="5 6">
    <name type="scientific">Danionella cerebrum</name>
    <dbReference type="NCBI Taxonomy" id="2873325"/>
    <lineage>
        <taxon>Eukaryota</taxon>
        <taxon>Metazoa</taxon>
        <taxon>Chordata</taxon>
        <taxon>Craniata</taxon>
        <taxon>Vertebrata</taxon>
        <taxon>Euteleostomi</taxon>
        <taxon>Actinopterygii</taxon>
        <taxon>Neopterygii</taxon>
        <taxon>Teleostei</taxon>
        <taxon>Ostariophysi</taxon>
        <taxon>Cypriniformes</taxon>
        <taxon>Danionidae</taxon>
        <taxon>Danioninae</taxon>
        <taxon>Danionella</taxon>
    </lineage>
</organism>
<dbReference type="InterPro" id="IPR008160">
    <property type="entry name" value="Collagen"/>
</dbReference>
<dbReference type="OrthoDB" id="9950082at2759"/>
<dbReference type="STRING" id="623744.A0A553NKI9"/>
<feature type="compositionally biased region" description="Low complexity" evidence="3">
    <location>
        <begin position="617"/>
        <end position="645"/>
    </location>
</feature>
<feature type="region of interest" description="Disordered" evidence="3">
    <location>
        <begin position="572"/>
        <end position="680"/>
    </location>
</feature>
<comment type="subcellular location">
    <subcellularLocation>
        <location evidence="1">Secreted</location>
        <location evidence="1">Extracellular space</location>
        <location evidence="1">Extracellular matrix</location>
    </subcellularLocation>
</comment>
<keyword evidence="4" id="KW-1133">Transmembrane helix</keyword>
<gene>
    <name evidence="5" type="ORF">DNTS_012338</name>
</gene>
<name>A0A553NKI9_9TELE</name>
<feature type="compositionally biased region" description="Polar residues" evidence="3">
    <location>
        <begin position="36"/>
        <end position="48"/>
    </location>
</feature>
<keyword evidence="4" id="KW-0472">Membrane</keyword>
<feature type="region of interest" description="Disordered" evidence="3">
    <location>
        <begin position="1128"/>
        <end position="1147"/>
    </location>
</feature>
<feature type="compositionally biased region" description="Pro residues" evidence="3">
    <location>
        <begin position="1023"/>
        <end position="1032"/>
    </location>
</feature>
<dbReference type="Proteomes" id="UP000316079">
    <property type="component" value="Unassembled WGS sequence"/>
</dbReference>
<dbReference type="GO" id="GO:0031012">
    <property type="term" value="C:extracellular matrix"/>
    <property type="evidence" value="ECO:0007669"/>
    <property type="project" value="TreeGrafter"/>
</dbReference>
<dbReference type="EMBL" id="SRMA01026884">
    <property type="protein sequence ID" value="TRY65934.1"/>
    <property type="molecule type" value="Genomic_DNA"/>
</dbReference>
<comment type="caution">
    <text evidence="5">The sequence shown here is derived from an EMBL/GenBank/DDBJ whole genome shotgun (WGS) entry which is preliminary data.</text>
</comment>
<feature type="region of interest" description="Disordered" evidence="3">
    <location>
        <begin position="1"/>
        <end position="109"/>
    </location>
</feature>
<feature type="compositionally biased region" description="Basic residues" evidence="3">
    <location>
        <begin position="1300"/>
        <end position="1309"/>
    </location>
</feature>
<reference evidence="5 6" key="1">
    <citation type="journal article" date="2019" name="Sci. Data">
        <title>Hybrid genome assembly and annotation of Danionella translucida.</title>
        <authorList>
            <person name="Kadobianskyi M."/>
            <person name="Schulze L."/>
            <person name="Schuelke M."/>
            <person name="Judkewitz B."/>
        </authorList>
    </citation>
    <scope>NUCLEOTIDE SEQUENCE [LARGE SCALE GENOMIC DNA]</scope>
    <source>
        <strain evidence="5 6">Bolton</strain>
    </source>
</reference>
<keyword evidence="6" id="KW-1185">Reference proteome</keyword>
<dbReference type="GO" id="GO:0005615">
    <property type="term" value="C:extracellular space"/>
    <property type="evidence" value="ECO:0007669"/>
    <property type="project" value="TreeGrafter"/>
</dbReference>
<accession>A0A553NKI9</accession>
<dbReference type="PANTHER" id="PTHR24023">
    <property type="entry name" value="COLLAGEN ALPHA"/>
    <property type="match status" value="1"/>
</dbReference>
<dbReference type="Pfam" id="PF01391">
    <property type="entry name" value="Collagen"/>
    <property type="match status" value="3"/>
</dbReference>
<feature type="compositionally biased region" description="Low complexity" evidence="3">
    <location>
        <begin position="59"/>
        <end position="74"/>
    </location>
</feature>
<evidence type="ECO:0000256" key="4">
    <source>
        <dbReference type="SAM" id="Phobius"/>
    </source>
</evidence>
<evidence type="ECO:0008006" key="7">
    <source>
        <dbReference type="Google" id="ProtNLM"/>
    </source>
</evidence>
<evidence type="ECO:0000256" key="3">
    <source>
        <dbReference type="SAM" id="MobiDB-lite"/>
    </source>
</evidence>
<evidence type="ECO:0000313" key="5">
    <source>
        <dbReference type="EMBL" id="TRY65934.1"/>
    </source>
</evidence>
<keyword evidence="2" id="KW-0272">Extracellular matrix</keyword>
<feature type="compositionally biased region" description="Pro residues" evidence="3">
    <location>
        <begin position="1130"/>
        <end position="1144"/>
    </location>
</feature>
<sequence>MNISRGGGGAAGSSSVMSGGGSSSSMTVTKFSSSSPTTTRKALSYSTGHTERKTSTNLNTGGYEGSSSGNSSPEYTKKEYVSTNVASRGRTQSRESEIRARLQSTSPSTRWTELDDVKRLLKGSRSGSISPPRSPTNTLPIPKKASIDIRHDSQSGYGAVLDAGYSGNYISPNNLSYTSLQQPSSPTGGMQNNLALSSSALGSTAVYGMQNNLSTYGSGLMMNGMSAGYGYGAKNIGSAGLGTTITAVQSGAVTNDDEFMKEGKFMAIGKDNVAAKKETERMIMSKNTGKQFATSGTTAGADTFSEDSLKVEKKIVSGTTDTAVYKVSTKDKATLAEINKDDTRGAGLGFCSCCSWWKWLLALVLGLLLLLGLLCGLIALGEEVKKLKARMDAIDGGASASSARTSRLSASSSVNIVDPLEASFAESVRSDNTINLGSASPPQDPLVLQRTIQQVLRSELQSESIRASLGASLRGERGEPGPKGDQGAPGVKGEQGFPGSQGEPGTEGLPGPRGREGPAGPRGEPGPQGIGEKGEKGSPGDVGVPGTAGLPGPMGPKGCHILHLRDVGAQGIPGLVGAPGPQGFRGDSGDPGPKGDKGPAGPPGIKGDQGERGPRGATGEPGQAGAAGPPGEKGPKGSAGAPGPDGVKGNRGDQGPVGLPGARGPPGPPGDSGIPGEHQDSRGHLACQVLQATQGLKVSLVILEESSLQVLILTRLVFLDLRDLQELQEVLDHQDSQVPLARLDSPDHLVSRFLSSFKHRKLYLSSLTSESPQVQKERRVTKEMMESLELSRQNLKLEYPVHLVHQDPQDHPAMKELQVLDCLDNLVNLADLVNLVYQVYLVLLVKRVTEVNPEALCPLQKPSLRDHLDLLDLSDLKDHRGTLVLKASLVNLDYLENLESAFQGSPVLQDNPVHQDSVESKVLRVHLVHRDLRVQLVPWDPKVQKVMLVSQAPLEFQVIRLMEDPEALRDHRVHPDPQALLEHQVLQAAALQMLCSRYQTTSEFRQTIVYFAGDSIRQYLAGPPGPPGPPGAPGSGSGDDALANRVIEYLQRDEVRQFLVGPPGPPGPPGGPLGPVFNTQEVAGQVLSLMNGTVKLFPELYMNHFVTNETVEFKSFDLLFTEDAGIAGFPGPPGPPGPQGPPGNPGGIVSYAANGNQPYIRAELQEYIKSHPVIEDNLDYEAIAKQVSNYIRANGLLAGEGALLSSTGPPGPPGRPGYPGIPGLPGPPGPPGLNAEVSYSNIKNGLTGAPGVPGEKGDPGFHGIPGQKGERGFPGLSGLPGYNGLKGQKGERGELPFVPGKKRRRRGLI</sequence>
<feature type="compositionally biased region" description="Gly residues" evidence="3">
    <location>
        <begin position="1"/>
        <end position="11"/>
    </location>
</feature>
<dbReference type="InterPro" id="IPR050149">
    <property type="entry name" value="Collagen_superfamily"/>
</dbReference>
<feature type="region of interest" description="Disordered" evidence="3">
    <location>
        <begin position="470"/>
        <end position="557"/>
    </location>
</feature>
<evidence type="ECO:0000256" key="2">
    <source>
        <dbReference type="ARBA" id="ARBA00022530"/>
    </source>
</evidence>
<feature type="transmembrane region" description="Helical" evidence="4">
    <location>
        <begin position="356"/>
        <end position="381"/>
    </location>
</feature>
<evidence type="ECO:0000313" key="6">
    <source>
        <dbReference type="Proteomes" id="UP000316079"/>
    </source>
</evidence>
<feature type="compositionally biased region" description="Low complexity" evidence="3">
    <location>
        <begin position="12"/>
        <end position="35"/>
    </location>
</feature>
<keyword evidence="2" id="KW-0964">Secreted</keyword>
<feature type="region of interest" description="Disordered" evidence="3">
    <location>
        <begin position="1020"/>
        <end position="1040"/>
    </location>
</feature>
<feature type="compositionally biased region" description="Low complexity" evidence="3">
    <location>
        <begin position="503"/>
        <end position="525"/>
    </location>
</feature>
<evidence type="ECO:0000256" key="1">
    <source>
        <dbReference type="ARBA" id="ARBA00004498"/>
    </source>
</evidence>